<feature type="domain" description="Transposase Helix-turn-helix" evidence="4">
    <location>
        <begin position="107"/>
        <end position="154"/>
    </location>
</feature>
<dbReference type="Proteomes" id="UP000007819">
    <property type="component" value="Unassembled WGS sequence"/>
</dbReference>
<dbReference type="Pfam" id="PF13613">
    <property type="entry name" value="HTH_Tnp_4"/>
    <property type="match status" value="1"/>
</dbReference>
<dbReference type="GO" id="GO:0046872">
    <property type="term" value="F:metal ion binding"/>
    <property type="evidence" value="ECO:0007669"/>
    <property type="project" value="UniProtKB-KW"/>
</dbReference>
<dbReference type="OrthoDB" id="6496153at2759"/>
<evidence type="ECO:0000259" key="3">
    <source>
        <dbReference type="Pfam" id="PF13359"/>
    </source>
</evidence>
<dbReference type="PANTHER" id="PTHR23080:SF143">
    <property type="entry name" value="SI:DKEY-56D12.4"/>
    <property type="match status" value="1"/>
</dbReference>
<keyword evidence="2" id="KW-0479">Metal-binding</keyword>
<evidence type="ECO:0000259" key="4">
    <source>
        <dbReference type="Pfam" id="PF13613"/>
    </source>
</evidence>
<proteinExistence type="predicted"/>
<dbReference type="InterPro" id="IPR027805">
    <property type="entry name" value="Transposase_HTH_dom"/>
</dbReference>
<dbReference type="Pfam" id="PF13359">
    <property type="entry name" value="DDE_Tnp_4"/>
    <property type="match status" value="1"/>
</dbReference>
<keyword evidence="6" id="KW-1185">Reference proteome</keyword>
<evidence type="ECO:0000256" key="1">
    <source>
        <dbReference type="ARBA" id="ARBA00001968"/>
    </source>
</evidence>
<evidence type="ECO:0000313" key="5">
    <source>
        <dbReference type="EnsemblMetazoa" id="XP_008189592.1"/>
    </source>
</evidence>
<reference evidence="5" key="2">
    <citation type="submission" date="2022-06" db="UniProtKB">
        <authorList>
            <consortium name="EnsemblMetazoa"/>
        </authorList>
    </citation>
    <scope>IDENTIFICATION</scope>
</reference>
<protein>
    <submittedName>
        <fullName evidence="5">Uncharacterized protein</fullName>
    </submittedName>
</protein>
<dbReference type="KEGG" id="api:103311679"/>
<sequence>MINKSTQVAFDGIENYFVFNCEYEGNNAATQVTIPNNFMEFNKPKTEDKSCGIESSNNNSCLSCNTFHGFQSIESEQSLKDITGITFKIFDFLLSLIPNNINSQTILSKENYLLIFLMKLKLGLTYSALSVFFKIHRTTVSRVFLECLHILSKKCKNLIFWPSKDTILDTLPVVFKKNYPNCRCIIDCSEIRVEQPKTIKQRVYMYSHYKGCYTVKVLVAITPNGMVSFLSKAYGGRSSDSFITNDCGFLDKLEIGDEVLADKGFPGIKSGIEGQNSILVMPPILHNRRFSEEELLKTYNVASVRIHVERFFARLKLFNVFNKITINTHR</sequence>
<evidence type="ECO:0000313" key="6">
    <source>
        <dbReference type="Proteomes" id="UP000007819"/>
    </source>
</evidence>
<dbReference type="AlphaFoldDB" id="A0A8R2BB29"/>
<comment type="cofactor">
    <cofactor evidence="1">
        <name>a divalent metal cation</name>
        <dbReference type="ChEBI" id="CHEBI:60240"/>
    </cofactor>
</comment>
<accession>A0A8R2BB29</accession>
<dbReference type="InterPro" id="IPR027806">
    <property type="entry name" value="HARBI1_dom"/>
</dbReference>
<name>A0A8R2BB29_ACYPI</name>
<dbReference type="EnsemblMetazoa" id="XM_008191370.1">
    <property type="protein sequence ID" value="XP_008189592.1"/>
    <property type="gene ID" value="LOC103311679"/>
</dbReference>
<evidence type="ECO:0000256" key="2">
    <source>
        <dbReference type="ARBA" id="ARBA00022723"/>
    </source>
</evidence>
<dbReference type="PANTHER" id="PTHR23080">
    <property type="entry name" value="THAP DOMAIN PROTEIN"/>
    <property type="match status" value="1"/>
</dbReference>
<feature type="domain" description="DDE Tnp4" evidence="3">
    <location>
        <begin position="186"/>
        <end position="325"/>
    </location>
</feature>
<organism evidence="5 6">
    <name type="scientific">Acyrthosiphon pisum</name>
    <name type="common">Pea aphid</name>
    <dbReference type="NCBI Taxonomy" id="7029"/>
    <lineage>
        <taxon>Eukaryota</taxon>
        <taxon>Metazoa</taxon>
        <taxon>Ecdysozoa</taxon>
        <taxon>Arthropoda</taxon>
        <taxon>Hexapoda</taxon>
        <taxon>Insecta</taxon>
        <taxon>Pterygota</taxon>
        <taxon>Neoptera</taxon>
        <taxon>Paraneoptera</taxon>
        <taxon>Hemiptera</taxon>
        <taxon>Sternorrhyncha</taxon>
        <taxon>Aphidomorpha</taxon>
        <taxon>Aphidoidea</taxon>
        <taxon>Aphididae</taxon>
        <taxon>Macrosiphini</taxon>
        <taxon>Acyrthosiphon</taxon>
    </lineage>
</organism>
<dbReference type="OMA" id="RAMERWI"/>
<dbReference type="GeneID" id="103311679"/>
<dbReference type="RefSeq" id="XP_008189592.1">
    <property type="nucleotide sequence ID" value="XM_008191370.1"/>
</dbReference>
<reference evidence="6" key="1">
    <citation type="submission" date="2010-06" db="EMBL/GenBank/DDBJ databases">
        <authorList>
            <person name="Jiang H."/>
            <person name="Abraham K."/>
            <person name="Ali S."/>
            <person name="Alsbrooks S.L."/>
            <person name="Anim B.N."/>
            <person name="Anosike U.S."/>
            <person name="Attaway T."/>
            <person name="Bandaranaike D.P."/>
            <person name="Battles P.K."/>
            <person name="Bell S.N."/>
            <person name="Bell A.V."/>
            <person name="Beltran B."/>
            <person name="Bickham C."/>
            <person name="Bustamante Y."/>
            <person name="Caleb T."/>
            <person name="Canada A."/>
            <person name="Cardenas V."/>
            <person name="Carter K."/>
            <person name="Chacko J."/>
            <person name="Chandrabose M.N."/>
            <person name="Chavez D."/>
            <person name="Chavez A."/>
            <person name="Chen L."/>
            <person name="Chu H.-S."/>
            <person name="Claassen K.J."/>
            <person name="Cockrell R."/>
            <person name="Collins M."/>
            <person name="Cooper J.A."/>
            <person name="Cree A."/>
            <person name="Curry S.M."/>
            <person name="Da Y."/>
            <person name="Dao M.D."/>
            <person name="Das B."/>
            <person name="Davila M.-L."/>
            <person name="Davy-Carroll L."/>
            <person name="Denson S."/>
            <person name="Dinh H."/>
            <person name="Ebong V.E."/>
            <person name="Edwards J.R."/>
            <person name="Egan A."/>
            <person name="El-Daye J."/>
            <person name="Escobedo L."/>
            <person name="Fernandez S."/>
            <person name="Fernando P.R."/>
            <person name="Flagg N."/>
            <person name="Forbes L.D."/>
            <person name="Fowler R.G."/>
            <person name="Fu Q."/>
            <person name="Gabisi R.A."/>
            <person name="Ganer J."/>
            <person name="Garbino Pronczuk A."/>
            <person name="Garcia R.M."/>
            <person name="Garner T."/>
            <person name="Garrett T.E."/>
            <person name="Gonzalez D.A."/>
            <person name="Hamid H."/>
            <person name="Hawkins E.S."/>
            <person name="Hirani K."/>
            <person name="Hogues M.E."/>
            <person name="Hollins B."/>
            <person name="Hsiao C.-H."/>
            <person name="Jabil R."/>
            <person name="James M.L."/>
            <person name="Jhangiani S.N."/>
            <person name="Johnson B."/>
            <person name="Johnson Q."/>
            <person name="Joshi V."/>
            <person name="Kalu J.B."/>
            <person name="Kam C."/>
            <person name="Kashfia A."/>
            <person name="Keebler J."/>
            <person name="Kisamo H."/>
            <person name="Kovar C.L."/>
            <person name="Lago L.A."/>
            <person name="Lai C.-Y."/>
            <person name="Laidlaw J."/>
            <person name="Lara F."/>
            <person name="Le T.-K."/>
            <person name="Lee S.L."/>
            <person name="Legall F.H."/>
            <person name="Lemon S.J."/>
            <person name="Lewis L.R."/>
            <person name="Li B."/>
            <person name="Liu Y."/>
            <person name="Liu Y.-S."/>
            <person name="Lopez J."/>
            <person name="Lozado R.J."/>
            <person name="Lu J."/>
            <person name="Madu R.C."/>
            <person name="Maheshwari M."/>
            <person name="Maheshwari R."/>
            <person name="Malloy K."/>
            <person name="Martinez E."/>
            <person name="Mathew T."/>
            <person name="Mercado I.C."/>
            <person name="Mercado C."/>
            <person name="Meyer B."/>
            <person name="Montgomery K."/>
            <person name="Morgan M.B."/>
            <person name="Munidasa M."/>
            <person name="Nazareth L.V."/>
            <person name="Nelson J."/>
            <person name="Ng B.M."/>
            <person name="Nguyen N.B."/>
            <person name="Nguyen P.Q."/>
            <person name="Nguyen T."/>
            <person name="Obregon M."/>
            <person name="Okwuonu G.O."/>
            <person name="Onwere C.G."/>
            <person name="Orozco G."/>
            <person name="Parra A."/>
            <person name="Patel S."/>
            <person name="Patil S."/>
            <person name="Perez A."/>
            <person name="Perez Y."/>
            <person name="Pham C."/>
            <person name="Primus E.L."/>
            <person name="Pu L.-L."/>
            <person name="Puazo M."/>
            <person name="Qin X."/>
            <person name="Quiroz J.B."/>
            <person name="Reese J."/>
            <person name="Richards S."/>
            <person name="Rives C.M."/>
            <person name="Robberts R."/>
            <person name="Ruiz S.J."/>
            <person name="Ruiz M.J."/>
            <person name="Santibanez J."/>
            <person name="Schneider B.W."/>
            <person name="Sisson I."/>
            <person name="Smith M."/>
            <person name="Sodergren E."/>
            <person name="Song X.-Z."/>
            <person name="Song B.B."/>
            <person name="Summersgill H."/>
            <person name="Thelus R."/>
            <person name="Thornton R.D."/>
            <person name="Trejos Z.Y."/>
            <person name="Usmani K."/>
            <person name="Vattathil S."/>
            <person name="Villasana D."/>
            <person name="Walker D.L."/>
            <person name="Wang S."/>
            <person name="Wang K."/>
            <person name="White C.S."/>
            <person name="Williams A.C."/>
            <person name="Williamson J."/>
            <person name="Wilson K."/>
            <person name="Woghiren I.O."/>
            <person name="Woodworth J.R."/>
            <person name="Worley K.C."/>
            <person name="Wright R.A."/>
            <person name="Wu W."/>
            <person name="Young L."/>
            <person name="Zhang L."/>
            <person name="Zhang J."/>
            <person name="Zhu Y."/>
            <person name="Muzny D.M."/>
            <person name="Weinstock G."/>
            <person name="Gibbs R.A."/>
        </authorList>
    </citation>
    <scope>NUCLEOTIDE SEQUENCE [LARGE SCALE GENOMIC DNA]</scope>
    <source>
        <strain evidence="6">LSR1</strain>
    </source>
</reference>